<name>A0ABV9RQV1_9PSEU</name>
<dbReference type="Gene3D" id="3.40.50.720">
    <property type="entry name" value="NAD(P)-binding Rossmann-like Domain"/>
    <property type="match status" value="1"/>
</dbReference>
<dbReference type="PANTHER" id="PTHR10366:SF831">
    <property type="entry name" value="NAD-DEPENDENT EPIMERASE_DEHYDRATASE DOMAIN-CONTAINING PROTEIN"/>
    <property type="match status" value="1"/>
</dbReference>
<keyword evidence="4" id="KW-1185">Reference proteome</keyword>
<dbReference type="InterPro" id="IPR036291">
    <property type="entry name" value="NAD(P)-bd_dom_sf"/>
</dbReference>
<keyword evidence="1" id="KW-0560">Oxidoreductase</keyword>
<dbReference type="InterPro" id="IPR050425">
    <property type="entry name" value="NAD(P)_dehydrat-like"/>
</dbReference>
<reference evidence="4" key="1">
    <citation type="journal article" date="2019" name="Int. J. Syst. Evol. Microbiol.">
        <title>The Global Catalogue of Microorganisms (GCM) 10K type strain sequencing project: providing services to taxonomists for standard genome sequencing and annotation.</title>
        <authorList>
            <consortium name="The Broad Institute Genomics Platform"/>
            <consortium name="The Broad Institute Genome Sequencing Center for Infectious Disease"/>
            <person name="Wu L."/>
            <person name="Ma J."/>
        </authorList>
    </citation>
    <scope>NUCLEOTIDE SEQUENCE [LARGE SCALE GENOMIC DNA]</scope>
    <source>
        <strain evidence="4">CCUG 50347</strain>
    </source>
</reference>
<protein>
    <submittedName>
        <fullName evidence="3">NAD-dependent epimerase/dehydratase family protein</fullName>
    </submittedName>
</protein>
<accession>A0ABV9RQV1</accession>
<comment type="caution">
    <text evidence="3">The sequence shown here is derived from an EMBL/GenBank/DDBJ whole genome shotgun (WGS) entry which is preliminary data.</text>
</comment>
<dbReference type="Proteomes" id="UP001595909">
    <property type="component" value="Unassembled WGS sequence"/>
</dbReference>
<proteinExistence type="predicted"/>
<dbReference type="EMBL" id="JBHSIM010000057">
    <property type="protein sequence ID" value="MFC4836140.1"/>
    <property type="molecule type" value="Genomic_DNA"/>
</dbReference>
<evidence type="ECO:0000259" key="2">
    <source>
        <dbReference type="Pfam" id="PF01370"/>
    </source>
</evidence>
<sequence>MFLVTGATGFVGSAVVALLHDRGHAVRAVVRDPARADVLPDGVERVAADLADGEALVRAMDGCESVFHLAAAVGAPGPEAHELNVGGTARVVDAVRRAGVRRLVHTSTSAAICVPDPDGPGCVIDEDAAGGTELTDPYSTTKAEAEAVVLDAVGAGGIDAVVATVVNVYGPSPRGPLSYNQLLAAAARGAVGAIVDTRVGWVLAEDVAEGQLLVHDGGETGRRHVLCGEVASFPEVLDTYCVAAGSPHRVRALPEGSELPEGAPPFADRSVVYGRIGGYRVRDDRARALGFAPRGIAEGLALTARWMPAT</sequence>
<dbReference type="SUPFAM" id="SSF51735">
    <property type="entry name" value="NAD(P)-binding Rossmann-fold domains"/>
    <property type="match status" value="1"/>
</dbReference>
<dbReference type="PANTHER" id="PTHR10366">
    <property type="entry name" value="NAD DEPENDENT EPIMERASE/DEHYDRATASE"/>
    <property type="match status" value="1"/>
</dbReference>
<gene>
    <name evidence="3" type="ORF">ACFPEL_27280</name>
</gene>
<dbReference type="Pfam" id="PF01370">
    <property type="entry name" value="Epimerase"/>
    <property type="match status" value="1"/>
</dbReference>
<dbReference type="RefSeq" id="WP_274192146.1">
    <property type="nucleotide sequence ID" value="NZ_BAABHN010000057.1"/>
</dbReference>
<organism evidence="3 4">
    <name type="scientific">Actinomycetospora chibensis</name>
    <dbReference type="NCBI Taxonomy" id="663606"/>
    <lineage>
        <taxon>Bacteria</taxon>
        <taxon>Bacillati</taxon>
        <taxon>Actinomycetota</taxon>
        <taxon>Actinomycetes</taxon>
        <taxon>Pseudonocardiales</taxon>
        <taxon>Pseudonocardiaceae</taxon>
        <taxon>Actinomycetospora</taxon>
    </lineage>
</organism>
<evidence type="ECO:0000313" key="4">
    <source>
        <dbReference type="Proteomes" id="UP001595909"/>
    </source>
</evidence>
<feature type="domain" description="NAD-dependent epimerase/dehydratase" evidence="2">
    <location>
        <begin position="3"/>
        <end position="221"/>
    </location>
</feature>
<evidence type="ECO:0000256" key="1">
    <source>
        <dbReference type="ARBA" id="ARBA00023002"/>
    </source>
</evidence>
<dbReference type="InterPro" id="IPR001509">
    <property type="entry name" value="Epimerase_deHydtase"/>
</dbReference>
<evidence type="ECO:0000313" key="3">
    <source>
        <dbReference type="EMBL" id="MFC4836140.1"/>
    </source>
</evidence>